<organism evidence="5 6">
    <name type="scientific">Corynespora cassiicola Philippines</name>
    <dbReference type="NCBI Taxonomy" id="1448308"/>
    <lineage>
        <taxon>Eukaryota</taxon>
        <taxon>Fungi</taxon>
        <taxon>Dikarya</taxon>
        <taxon>Ascomycota</taxon>
        <taxon>Pezizomycotina</taxon>
        <taxon>Dothideomycetes</taxon>
        <taxon>Pleosporomycetidae</taxon>
        <taxon>Pleosporales</taxon>
        <taxon>Corynesporascaceae</taxon>
        <taxon>Corynespora</taxon>
    </lineage>
</organism>
<evidence type="ECO:0000313" key="5">
    <source>
        <dbReference type="EMBL" id="PSN74877.1"/>
    </source>
</evidence>
<dbReference type="SUPFAM" id="SSF53474">
    <property type="entry name" value="alpha/beta-Hydrolases"/>
    <property type="match status" value="1"/>
</dbReference>
<dbReference type="EMBL" id="KZ678128">
    <property type="protein sequence ID" value="PSN74877.1"/>
    <property type="molecule type" value="Genomic_DNA"/>
</dbReference>
<evidence type="ECO:0000256" key="3">
    <source>
        <dbReference type="PIRSR" id="PIRSR001112-1"/>
    </source>
</evidence>
<evidence type="ECO:0000256" key="2">
    <source>
        <dbReference type="ARBA" id="ARBA00022801"/>
    </source>
</evidence>
<accession>A0A2T2PB43</accession>
<feature type="active site" description="Proton donor" evidence="3">
    <location>
        <position position="326"/>
    </location>
</feature>
<keyword evidence="6" id="KW-1185">Reference proteome</keyword>
<name>A0A2T2PB43_CORCC</name>
<sequence length="396" mass="44416">MTKLSRFDTVPLDALQKPSPFKLSIPEAKLQAFQKLLELSPLAKETHENLQRDGKYGVTRDWMVDTKKYWTDSFDWREQEKRINSYPNFQTEITDDNEAKIGIYFTALFSKNPSAFPIAFLHGWPGSFIEFLPMLDIIASQYTPETLPYHIIVPSLPGYPLSSGPPLDSDWGFTDMARIMHKLLLSLGFGETGYIVQGGDLGSYVSRIMAATYSECKGAHVNFLFPLADGSMAGPEANLTDPELQEVGRIKMALSGKGLGYVTLQSNSPSTIGFVLASSPIAHLAWIGEKFLNWSDPKTTPSLDQILTNITLYWLTDSYPSSIYTYRYPWSFAFVHKPTGYSAFPRELAVVPKSWAIEAANLVQYKSHEKGGHFAALENPKALWGDVEEFVKVVRK</sequence>
<feature type="active site" description="Proton acceptor" evidence="3">
    <location>
        <position position="373"/>
    </location>
</feature>
<evidence type="ECO:0000313" key="6">
    <source>
        <dbReference type="Proteomes" id="UP000240883"/>
    </source>
</evidence>
<reference evidence="5 6" key="1">
    <citation type="journal article" date="2018" name="Front. Microbiol.">
        <title>Genome-Wide Analysis of Corynespora cassiicola Leaf Fall Disease Putative Effectors.</title>
        <authorList>
            <person name="Lopez D."/>
            <person name="Ribeiro S."/>
            <person name="Label P."/>
            <person name="Fumanal B."/>
            <person name="Venisse J.S."/>
            <person name="Kohler A."/>
            <person name="de Oliveira R.R."/>
            <person name="Labutti K."/>
            <person name="Lipzen A."/>
            <person name="Lail K."/>
            <person name="Bauer D."/>
            <person name="Ohm R.A."/>
            <person name="Barry K.W."/>
            <person name="Spatafora J."/>
            <person name="Grigoriev I.V."/>
            <person name="Martin F.M."/>
            <person name="Pujade-Renaud V."/>
        </authorList>
    </citation>
    <scope>NUCLEOTIDE SEQUENCE [LARGE SCALE GENOMIC DNA]</scope>
    <source>
        <strain evidence="5 6">Philippines</strain>
    </source>
</reference>
<dbReference type="AlphaFoldDB" id="A0A2T2PB43"/>
<dbReference type="Gene3D" id="3.40.50.1820">
    <property type="entry name" value="alpha/beta hydrolase"/>
    <property type="match status" value="1"/>
</dbReference>
<dbReference type="PANTHER" id="PTHR21661">
    <property type="entry name" value="EPOXIDE HYDROLASE 1-RELATED"/>
    <property type="match status" value="1"/>
</dbReference>
<feature type="active site" description="Nucleophile" evidence="3">
    <location>
        <position position="200"/>
    </location>
</feature>
<feature type="domain" description="Epoxide hydrolase N-terminal" evidence="4">
    <location>
        <begin position="19"/>
        <end position="131"/>
    </location>
</feature>
<dbReference type="GO" id="GO:0097176">
    <property type="term" value="P:epoxide metabolic process"/>
    <property type="evidence" value="ECO:0007669"/>
    <property type="project" value="TreeGrafter"/>
</dbReference>
<dbReference type="PRINTS" id="PR00412">
    <property type="entry name" value="EPOXHYDRLASE"/>
</dbReference>
<proteinExistence type="inferred from homology"/>
<dbReference type="InterPro" id="IPR000639">
    <property type="entry name" value="Epox_hydrolase-like"/>
</dbReference>
<dbReference type="Proteomes" id="UP000240883">
    <property type="component" value="Unassembled WGS sequence"/>
</dbReference>
<dbReference type="STRING" id="1448308.A0A2T2PB43"/>
<evidence type="ECO:0000256" key="1">
    <source>
        <dbReference type="ARBA" id="ARBA00010088"/>
    </source>
</evidence>
<evidence type="ECO:0000259" key="4">
    <source>
        <dbReference type="Pfam" id="PF06441"/>
    </source>
</evidence>
<dbReference type="InterPro" id="IPR029058">
    <property type="entry name" value="AB_hydrolase_fold"/>
</dbReference>
<dbReference type="GO" id="GO:0004301">
    <property type="term" value="F:epoxide hydrolase activity"/>
    <property type="evidence" value="ECO:0007669"/>
    <property type="project" value="TreeGrafter"/>
</dbReference>
<dbReference type="PANTHER" id="PTHR21661:SF39">
    <property type="entry name" value="HYDROLASE, PUTATIVE (AFU_ORTHOLOGUE AFUA_3G08960)-RELATED"/>
    <property type="match status" value="1"/>
</dbReference>
<gene>
    <name evidence="5" type="ORF">BS50DRAFT_643377</name>
</gene>
<dbReference type="InterPro" id="IPR010497">
    <property type="entry name" value="Epoxide_hydro_N"/>
</dbReference>
<dbReference type="OrthoDB" id="7130006at2759"/>
<keyword evidence="2 5" id="KW-0378">Hydrolase</keyword>
<comment type="similarity">
    <text evidence="1">Belongs to the peptidase S33 family.</text>
</comment>
<protein>
    <submittedName>
        <fullName evidence="5">Epoxide hydrolase 1</fullName>
    </submittedName>
</protein>
<dbReference type="Pfam" id="PF06441">
    <property type="entry name" value="EHN"/>
    <property type="match status" value="1"/>
</dbReference>
<dbReference type="InterPro" id="IPR016292">
    <property type="entry name" value="Epoxide_hydrolase"/>
</dbReference>
<dbReference type="PIRSF" id="PIRSF001112">
    <property type="entry name" value="Epoxide_hydrolase"/>
    <property type="match status" value="1"/>
</dbReference>